<evidence type="ECO:0000313" key="1">
    <source>
        <dbReference type="EMBL" id="UOE25052.1"/>
    </source>
</evidence>
<sequence length="232" mass="24810">MSDDTKATMPEVVTYDGLPAAAGGAHSLRSKRPADAHERVQRFLAACTVPAEPAEWTFSISADGDLAATERSAAFAAEVLGGPRRTQRVRRDWNVRADSVAQVFEFLAAEAGAATKYGASLATLSQSLPVRLIDPDRGEPFAELAPEAFGGFAVDGYGRLLGVSGVRASYGTAGSALSLWLNLPADERLAPAARHVQDHLPFRLSAKHWRRWQPTRAGDGYRSSKLPSPLVA</sequence>
<reference evidence="1 2" key="1">
    <citation type="submission" date="2022-03" db="EMBL/GenBank/DDBJ databases">
        <title>Agromyces sp. isolated from the gut of P. brevitarsis seulensis larvae.</title>
        <authorList>
            <person name="Won M."/>
            <person name="Kwon S.-W."/>
        </authorList>
    </citation>
    <scope>NUCLEOTIDE SEQUENCE [LARGE SCALE GENOMIC DNA]</scope>
    <source>
        <strain evidence="1 2">KACC 16215</strain>
    </source>
</reference>
<keyword evidence="2" id="KW-1185">Reference proteome</keyword>
<dbReference type="RefSeq" id="WP_243567963.1">
    <property type="nucleotide sequence ID" value="NZ_BAAARD010000008.1"/>
</dbReference>
<dbReference type="EMBL" id="CP094533">
    <property type="protein sequence ID" value="UOE25052.1"/>
    <property type="molecule type" value="Genomic_DNA"/>
</dbReference>
<name>A0ABY4APH5_9MICO</name>
<accession>A0ABY4APH5</accession>
<evidence type="ECO:0000313" key="2">
    <source>
        <dbReference type="Proteomes" id="UP000831304"/>
    </source>
</evidence>
<dbReference type="Proteomes" id="UP000831304">
    <property type="component" value="Chromosome"/>
</dbReference>
<proteinExistence type="predicted"/>
<protein>
    <submittedName>
        <fullName evidence="1">Uncharacterized protein</fullName>
    </submittedName>
</protein>
<organism evidence="1 2">
    <name type="scientific">Agromyces soli</name>
    <dbReference type="NCBI Taxonomy" id="659012"/>
    <lineage>
        <taxon>Bacteria</taxon>
        <taxon>Bacillati</taxon>
        <taxon>Actinomycetota</taxon>
        <taxon>Actinomycetes</taxon>
        <taxon>Micrococcales</taxon>
        <taxon>Microbacteriaceae</taxon>
        <taxon>Agromyces</taxon>
    </lineage>
</organism>
<gene>
    <name evidence="1" type="ORF">MTP13_11905</name>
</gene>